<dbReference type="AlphaFoldDB" id="A0A385D4Z4"/>
<dbReference type="InterPro" id="IPR036938">
    <property type="entry name" value="PAP2/HPO_sf"/>
</dbReference>
<dbReference type="RefSeq" id="WP_101277925.1">
    <property type="nucleotide sequence ID" value="NZ_CP031742.1"/>
</dbReference>
<dbReference type="Pfam" id="PF01569">
    <property type="entry name" value="PAP2"/>
    <property type="match status" value="1"/>
</dbReference>
<dbReference type="Proteomes" id="UP000259636">
    <property type="component" value="Chromosome"/>
</dbReference>
<dbReference type="EMBL" id="CP031742">
    <property type="protein sequence ID" value="AXQ53423.1"/>
    <property type="molecule type" value="Genomic_DNA"/>
</dbReference>
<evidence type="ECO:0000259" key="2">
    <source>
        <dbReference type="Pfam" id="PF01569"/>
    </source>
</evidence>
<feature type="transmembrane region" description="Helical" evidence="1">
    <location>
        <begin position="140"/>
        <end position="156"/>
    </location>
</feature>
<evidence type="ECO:0000313" key="3">
    <source>
        <dbReference type="EMBL" id="AXQ53423.1"/>
    </source>
</evidence>
<keyword evidence="1" id="KW-0812">Transmembrane</keyword>
<accession>A0A385D4Z4</accession>
<name>A0A385D4Z4_9ACTN</name>
<feature type="transmembrane region" description="Helical" evidence="1">
    <location>
        <begin position="163"/>
        <end position="184"/>
    </location>
</feature>
<feature type="transmembrane region" description="Helical" evidence="1">
    <location>
        <begin position="74"/>
        <end position="92"/>
    </location>
</feature>
<dbReference type="InterPro" id="IPR000326">
    <property type="entry name" value="PAP2/HPO"/>
</dbReference>
<evidence type="ECO:0000256" key="1">
    <source>
        <dbReference type="SAM" id="Phobius"/>
    </source>
</evidence>
<dbReference type="SUPFAM" id="SSF48317">
    <property type="entry name" value="Acid phosphatase/Vanadium-dependent haloperoxidase"/>
    <property type="match status" value="1"/>
</dbReference>
<sequence>MTQQNAPARTRRPWLSAPRCLLAFLAVYLLAAWTPFGQRAENALFGGEGARPAWIYDWSGAAYGSSALPPLEHTAVPTLVVGTALVAAVALVRRRWRLGCAALGMIVATIGGKEVARAVLPRPDLVGARVSLLEPSFPSGHVAVPAALALAAVLVASPRVRPYVTAAGMLWLAVTAAAVLATYHHRPSDVLGTTLLACACHLLATRLLPPADDRADVRHPRTLPPVALSLSAAGALVAGARADSLTESLVFAAAGFLCAALFWFTTTQPPARRGAGLRRGDEVPFAACQDAREPDVGARNDAGRAA</sequence>
<dbReference type="GeneID" id="300112903"/>
<keyword evidence="1" id="KW-0472">Membrane</keyword>
<proteinExistence type="predicted"/>
<feature type="transmembrane region" description="Helical" evidence="1">
    <location>
        <begin position="248"/>
        <end position="265"/>
    </location>
</feature>
<evidence type="ECO:0000313" key="4">
    <source>
        <dbReference type="Proteomes" id="UP000259636"/>
    </source>
</evidence>
<gene>
    <name evidence="3" type="ORF">D0C37_01415</name>
</gene>
<organism evidence="3 4">
    <name type="scientific">Streptomyces koyangensis</name>
    <dbReference type="NCBI Taxonomy" id="188770"/>
    <lineage>
        <taxon>Bacteria</taxon>
        <taxon>Bacillati</taxon>
        <taxon>Actinomycetota</taxon>
        <taxon>Actinomycetes</taxon>
        <taxon>Kitasatosporales</taxon>
        <taxon>Streptomycetaceae</taxon>
        <taxon>Streptomyces</taxon>
        <taxon>Streptomyces aurantiacus group</taxon>
    </lineage>
</organism>
<dbReference type="KEGG" id="sky:D0C37_01415"/>
<protein>
    <submittedName>
        <fullName evidence="3">Phosphatase PAP2 family protein</fullName>
    </submittedName>
</protein>
<feature type="domain" description="Phosphatidic acid phosphatase type 2/haloperoxidase" evidence="2">
    <location>
        <begin position="133"/>
        <end position="208"/>
    </location>
</feature>
<feature type="transmembrane region" description="Helical" evidence="1">
    <location>
        <begin position="99"/>
        <end position="120"/>
    </location>
</feature>
<dbReference type="Gene3D" id="1.20.144.10">
    <property type="entry name" value="Phosphatidic acid phosphatase type 2/haloperoxidase"/>
    <property type="match status" value="1"/>
</dbReference>
<keyword evidence="1" id="KW-1133">Transmembrane helix</keyword>
<reference evidence="3 4" key="1">
    <citation type="submission" date="2018-08" db="EMBL/GenBank/DDBJ databases">
        <authorList>
            <person name="Ferrada E.E."/>
            <person name="Latorre B.A."/>
        </authorList>
    </citation>
    <scope>NUCLEOTIDE SEQUENCE [LARGE SCALE GENOMIC DNA]</scope>
    <source>
        <strain evidence="3 4">VK-A60T</strain>
    </source>
</reference>